<evidence type="ECO:0000256" key="6">
    <source>
        <dbReference type="ARBA" id="ARBA00022490"/>
    </source>
</evidence>
<gene>
    <name evidence="14" type="primary">ampD</name>
    <name evidence="14" type="ORF">HLUCCX14_10780</name>
</gene>
<dbReference type="OrthoDB" id="9794842at2"/>
<evidence type="ECO:0000256" key="3">
    <source>
        <dbReference type="ARBA" id="ARBA00004496"/>
    </source>
</evidence>
<dbReference type="InterPro" id="IPR051206">
    <property type="entry name" value="NAMLAA_amidase_2"/>
</dbReference>
<evidence type="ECO:0000259" key="13">
    <source>
        <dbReference type="SMART" id="SM00644"/>
    </source>
</evidence>
<dbReference type="GO" id="GO:0008745">
    <property type="term" value="F:N-acetylmuramoyl-L-alanine amidase activity"/>
    <property type="evidence" value="ECO:0007669"/>
    <property type="project" value="UniProtKB-EC"/>
</dbReference>
<dbReference type="EMBL" id="LJZQ01000015">
    <property type="protein sequence ID" value="KPQ28451.1"/>
    <property type="molecule type" value="Genomic_DNA"/>
</dbReference>
<keyword evidence="8" id="KW-0378">Hydrolase</keyword>
<evidence type="ECO:0000256" key="4">
    <source>
        <dbReference type="ARBA" id="ARBA00007553"/>
    </source>
</evidence>
<dbReference type="GO" id="GO:0009253">
    <property type="term" value="P:peptidoglycan catabolic process"/>
    <property type="evidence" value="ECO:0007669"/>
    <property type="project" value="InterPro"/>
</dbReference>
<dbReference type="Pfam" id="PF01510">
    <property type="entry name" value="Amidase_2"/>
    <property type="match status" value="1"/>
</dbReference>
<evidence type="ECO:0000313" key="15">
    <source>
        <dbReference type="Proteomes" id="UP000050416"/>
    </source>
</evidence>
<dbReference type="STRING" id="1305731.GCA_000934705_00859"/>
<dbReference type="GO" id="GO:0009254">
    <property type="term" value="P:peptidoglycan turnover"/>
    <property type="evidence" value="ECO:0007669"/>
    <property type="project" value="TreeGrafter"/>
</dbReference>
<accession>A0A0P7ZGH1</accession>
<evidence type="ECO:0000256" key="11">
    <source>
        <dbReference type="ARBA" id="ARBA00039257"/>
    </source>
</evidence>
<feature type="domain" description="N-acetylmuramoyl-L-alanine amidase" evidence="13">
    <location>
        <begin position="33"/>
        <end position="184"/>
    </location>
</feature>
<proteinExistence type="inferred from homology"/>
<evidence type="ECO:0000313" key="14">
    <source>
        <dbReference type="EMBL" id="KPQ28451.1"/>
    </source>
</evidence>
<evidence type="ECO:0000256" key="5">
    <source>
        <dbReference type="ARBA" id="ARBA00011901"/>
    </source>
</evidence>
<comment type="subcellular location">
    <subcellularLocation>
        <location evidence="3">Cytoplasm</location>
    </subcellularLocation>
</comment>
<dbReference type="AlphaFoldDB" id="A0A0P7ZGH1"/>
<evidence type="ECO:0000256" key="1">
    <source>
        <dbReference type="ARBA" id="ARBA00001561"/>
    </source>
</evidence>
<comment type="cofactor">
    <cofactor evidence="2">
        <name>Zn(2+)</name>
        <dbReference type="ChEBI" id="CHEBI:29105"/>
    </cofactor>
</comment>
<evidence type="ECO:0000256" key="12">
    <source>
        <dbReference type="ARBA" id="ARBA00042615"/>
    </source>
</evidence>
<keyword evidence="10" id="KW-0961">Cell wall biogenesis/degradation</keyword>
<dbReference type="EC" id="3.5.1.28" evidence="5"/>
<dbReference type="PANTHER" id="PTHR30417">
    <property type="entry name" value="N-ACETYLMURAMOYL-L-ALANINE AMIDASE AMID"/>
    <property type="match status" value="1"/>
</dbReference>
<dbReference type="SMART" id="SM00644">
    <property type="entry name" value="Ami_2"/>
    <property type="match status" value="1"/>
</dbReference>
<dbReference type="GO" id="GO:0071555">
    <property type="term" value="P:cell wall organization"/>
    <property type="evidence" value="ECO:0007669"/>
    <property type="project" value="UniProtKB-KW"/>
</dbReference>
<dbReference type="GO" id="GO:0046872">
    <property type="term" value="F:metal ion binding"/>
    <property type="evidence" value="ECO:0007669"/>
    <property type="project" value="UniProtKB-KW"/>
</dbReference>
<dbReference type="InterPro" id="IPR002502">
    <property type="entry name" value="Amidase_domain"/>
</dbReference>
<dbReference type="Gene3D" id="3.40.80.10">
    <property type="entry name" value="Peptidoglycan recognition protein-like"/>
    <property type="match status" value="1"/>
</dbReference>
<evidence type="ECO:0000256" key="10">
    <source>
        <dbReference type="ARBA" id="ARBA00023316"/>
    </source>
</evidence>
<dbReference type="PANTHER" id="PTHR30417:SF4">
    <property type="entry name" value="1,6-ANHYDRO-N-ACETYLMURAMYL-L-ALANINE AMIDASE AMPD"/>
    <property type="match status" value="1"/>
</dbReference>
<evidence type="ECO:0000256" key="7">
    <source>
        <dbReference type="ARBA" id="ARBA00022723"/>
    </source>
</evidence>
<keyword evidence="9" id="KW-0862">Zinc</keyword>
<evidence type="ECO:0000256" key="9">
    <source>
        <dbReference type="ARBA" id="ARBA00022833"/>
    </source>
</evidence>
<keyword evidence="7" id="KW-0479">Metal-binding</keyword>
<dbReference type="InterPro" id="IPR036505">
    <property type="entry name" value="Amidase/PGRP_sf"/>
</dbReference>
<keyword evidence="6" id="KW-0963">Cytoplasm</keyword>
<dbReference type="NCBIfam" id="NF008758">
    <property type="entry name" value="PRK11789.1"/>
    <property type="match status" value="1"/>
</dbReference>
<evidence type="ECO:0000256" key="2">
    <source>
        <dbReference type="ARBA" id="ARBA00001947"/>
    </source>
</evidence>
<dbReference type="SUPFAM" id="SSF55846">
    <property type="entry name" value="N-acetylmuramoyl-L-alanine amidase-like"/>
    <property type="match status" value="1"/>
</dbReference>
<comment type="catalytic activity">
    <reaction evidence="1">
        <text>Hydrolyzes the link between N-acetylmuramoyl residues and L-amino acid residues in certain cell-wall glycopeptides.</text>
        <dbReference type="EC" id="3.5.1.28"/>
    </reaction>
</comment>
<name>A0A0P7ZGH1_9GAMM</name>
<dbReference type="Proteomes" id="UP000050416">
    <property type="component" value="Unassembled WGS sequence"/>
</dbReference>
<comment type="caution">
    <text evidence="14">The sequence shown here is derived from an EMBL/GenBank/DDBJ whole genome shotgun (WGS) entry which is preliminary data.</text>
</comment>
<evidence type="ECO:0000256" key="8">
    <source>
        <dbReference type="ARBA" id="ARBA00022801"/>
    </source>
</evidence>
<dbReference type="CDD" id="cd06583">
    <property type="entry name" value="PGRP"/>
    <property type="match status" value="1"/>
</dbReference>
<sequence>MIRDQQHALQVTPALAAELKSTGRFPGSRWAPSPNFGPRPDSAKISLLVVHNISLPPGQFGGPEIEQFFCNQLDPSVHPYFETIASLQVSAHALVRRDGSVVQFVSCLDRAWHAGRSCFDGEEECNDFSIGIEMEGTDHTPYTPEQYQSLAMLARLSMIAWPEIRTDRVTGHCDIAPGRKTDPGPAFDWPRLAALLADEEIV</sequence>
<comment type="similarity">
    <text evidence="4">Belongs to the N-acetylmuramoyl-L-alanine amidase 2 family.</text>
</comment>
<dbReference type="PATRIC" id="fig|1305731.5.peg.608"/>
<organism evidence="14 15">
    <name type="scientific">Marinobacter excellens HL-55</name>
    <dbReference type="NCBI Taxonomy" id="1305731"/>
    <lineage>
        <taxon>Bacteria</taxon>
        <taxon>Pseudomonadati</taxon>
        <taxon>Pseudomonadota</taxon>
        <taxon>Gammaproteobacteria</taxon>
        <taxon>Pseudomonadales</taxon>
        <taxon>Marinobacteraceae</taxon>
        <taxon>Marinobacter</taxon>
    </lineage>
</organism>
<reference evidence="14 15" key="1">
    <citation type="submission" date="2015-09" db="EMBL/GenBank/DDBJ databases">
        <title>Identification and resolution of microdiversity through metagenomic sequencing of parallel consortia.</title>
        <authorList>
            <person name="Nelson W.C."/>
            <person name="Romine M.F."/>
            <person name="Lindemann S.R."/>
        </authorList>
    </citation>
    <scope>NUCLEOTIDE SEQUENCE [LARGE SCALE GENOMIC DNA]</scope>
    <source>
        <strain evidence="14">HL-55</strain>
    </source>
</reference>
<protein>
    <recommendedName>
        <fullName evidence="11">1,6-anhydro-N-acetylmuramyl-L-alanine amidase AmpD</fullName>
        <ecNumber evidence="5">3.5.1.28</ecNumber>
    </recommendedName>
    <alternativeName>
        <fullName evidence="12">N-acetylmuramoyl-L-alanine amidase</fullName>
    </alternativeName>
</protein>
<dbReference type="GO" id="GO:0005737">
    <property type="term" value="C:cytoplasm"/>
    <property type="evidence" value="ECO:0007669"/>
    <property type="project" value="UniProtKB-SubCell"/>
</dbReference>